<accession>A0A8T2UIE8</accession>
<keyword evidence="3" id="KW-0597">Phosphoprotein</keyword>
<evidence type="ECO:0000256" key="7">
    <source>
        <dbReference type="ARBA" id="ARBA00023242"/>
    </source>
</evidence>
<feature type="region of interest" description="Disordered" evidence="8">
    <location>
        <begin position="126"/>
        <end position="160"/>
    </location>
</feature>
<feature type="compositionally biased region" description="Basic and acidic residues" evidence="8">
    <location>
        <begin position="232"/>
        <end position="246"/>
    </location>
</feature>
<keyword evidence="5" id="KW-0010">Activator</keyword>
<keyword evidence="7" id="KW-0539">Nucleus</keyword>
<dbReference type="PANTHER" id="PTHR15970">
    <property type="entry name" value="ELL-ASSOCIATED FACTOR EAF"/>
    <property type="match status" value="1"/>
</dbReference>
<dbReference type="OMA" id="TTKFCTL"/>
<comment type="similarity">
    <text evidence="2">Belongs to the EAF family.</text>
</comment>
<dbReference type="Proteomes" id="UP000825935">
    <property type="component" value="Chromosome 6"/>
</dbReference>
<organism evidence="10 11">
    <name type="scientific">Ceratopteris richardii</name>
    <name type="common">Triangle waterfern</name>
    <dbReference type="NCBI Taxonomy" id="49495"/>
    <lineage>
        <taxon>Eukaryota</taxon>
        <taxon>Viridiplantae</taxon>
        <taxon>Streptophyta</taxon>
        <taxon>Embryophyta</taxon>
        <taxon>Tracheophyta</taxon>
        <taxon>Polypodiopsida</taxon>
        <taxon>Polypodiidae</taxon>
        <taxon>Polypodiales</taxon>
        <taxon>Pteridineae</taxon>
        <taxon>Pteridaceae</taxon>
        <taxon>Parkerioideae</taxon>
        <taxon>Ceratopteris</taxon>
    </lineage>
</organism>
<evidence type="ECO:0000256" key="6">
    <source>
        <dbReference type="ARBA" id="ARBA00023163"/>
    </source>
</evidence>
<comment type="subcellular location">
    <subcellularLocation>
        <location evidence="1">Nucleus</location>
    </subcellularLocation>
</comment>
<dbReference type="OrthoDB" id="125903at2759"/>
<feature type="compositionally biased region" description="Low complexity" evidence="8">
    <location>
        <begin position="284"/>
        <end position="313"/>
    </location>
</feature>
<dbReference type="GO" id="GO:0003711">
    <property type="term" value="F:transcription elongation factor activity"/>
    <property type="evidence" value="ECO:0007669"/>
    <property type="project" value="TreeGrafter"/>
</dbReference>
<dbReference type="PANTHER" id="PTHR15970:SF2">
    <property type="entry name" value="ELL-ASSOCIATED FACTOR EAF"/>
    <property type="match status" value="1"/>
</dbReference>
<reference evidence="10" key="1">
    <citation type="submission" date="2021-08" db="EMBL/GenBank/DDBJ databases">
        <title>WGS assembly of Ceratopteris richardii.</title>
        <authorList>
            <person name="Marchant D.B."/>
            <person name="Chen G."/>
            <person name="Jenkins J."/>
            <person name="Shu S."/>
            <person name="Leebens-Mack J."/>
            <person name="Grimwood J."/>
            <person name="Schmutz J."/>
            <person name="Soltis P."/>
            <person name="Soltis D."/>
            <person name="Chen Z.-H."/>
        </authorList>
    </citation>
    <scope>NUCLEOTIDE SEQUENCE</scope>
    <source>
        <strain evidence="10">Whitten #5841</strain>
        <tissue evidence="10">Leaf</tissue>
    </source>
</reference>
<keyword evidence="4" id="KW-0805">Transcription regulation</keyword>
<feature type="compositionally biased region" description="Low complexity" evidence="8">
    <location>
        <begin position="268"/>
        <end position="277"/>
    </location>
</feature>
<evidence type="ECO:0000256" key="8">
    <source>
        <dbReference type="SAM" id="MobiDB-lite"/>
    </source>
</evidence>
<feature type="region of interest" description="Disordered" evidence="8">
    <location>
        <begin position="175"/>
        <end position="326"/>
    </location>
</feature>
<keyword evidence="11" id="KW-1185">Reference proteome</keyword>
<evidence type="ECO:0000256" key="5">
    <source>
        <dbReference type="ARBA" id="ARBA00023159"/>
    </source>
</evidence>
<evidence type="ECO:0000256" key="1">
    <source>
        <dbReference type="ARBA" id="ARBA00004123"/>
    </source>
</evidence>
<comment type="caution">
    <text evidence="10">The sequence shown here is derived from an EMBL/GenBank/DDBJ whole genome shotgun (WGS) entry which is preliminary data.</text>
</comment>
<sequence>MNPKSKEPSSAPPTEQWLPLNLGSTLRDPSNSTRYYSLRYEFKPASIDMSRPGSLFKSTDNKVTVELCNNQAAKPKVSFQGNSEDCKELDAVIFFDGKSFRLERLHKAVKSLRHLRLPGESAGSTNINNNIAGTSSFGGPSVAESLHSPGHPNGGNVPAVNVSVEKINPMVQVESITAGQPETSGDNKTNKRKAETPVAKPFKGKTPPRTHSPVEEKVSEVQVDVQAEADEADRKTPSQPDVKVDEEIVSDYEIEDVDVSEDEDGMNAAEALRAQAAESRKQQSSSESSGSGSGSSSGTSDSGSGSSSSSGSGSDDEDSASSGADI</sequence>
<evidence type="ECO:0000256" key="2">
    <source>
        <dbReference type="ARBA" id="ARBA00007798"/>
    </source>
</evidence>
<feature type="compositionally biased region" description="Acidic residues" evidence="8">
    <location>
        <begin position="247"/>
        <end position="265"/>
    </location>
</feature>
<evidence type="ECO:0000256" key="4">
    <source>
        <dbReference type="ARBA" id="ARBA00023015"/>
    </source>
</evidence>
<dbReference type="GO" id="GO:0006368">
    <property type="term" value="P:transcription elongation by RNA polymerase II"/>
    <property type="evidence" value="ECO:0007669"/>
    <property type="project" value="InterPro"/>
</dbReference>
<proteinExistence type="inferred from homology"/>
<feature type="region of interest" description="Disordered" evidence="8">
    <location>
        <begin position="1"/>
        <end position="25"/>
    </location>
</feature>
<evidence type="ECO:0000313" key="11">
    <source>
        <dbReference type="Proteomes" id="UP000825935"/>
    </source>
</evidence>
<feature type="compositionally biased region" description="Polar residues" evidence="8">
    <location>
        <begin position="175"/>
        <end position="187"/>
    </location>
</feature>
<feature type="domain" description="Transcription elongation factor Eaf N-terminal" evidence="9">
    <location>
        <begin position="19"/>
        <end position="116"/>
    </location>
</feature>
<keyword evidence="6" id="KW-0804">Transcription</keyword>
<gene>
    <name evidence="10" type="ORF">KP509_06G082700</name>
</gene>
<dbReference type="InterPro" id="IPR019194">
    <property type="entry name" value="Tscrpt_elong_fac_Eaf_N"/>
</dbReference>
<dbReference type="Pfam" id="PF09816">
    <property type="entry name" value="EAF"/>
    <property type="match status" value="1"/>
</dbReference>
<evidence type="ECO:0000259" key="9">
    <source>
        <dbReference type="Pfam" id="PF09816"/>
    </source>
</evidence>
<feature type="compositionally biased region" description="Polar residues" evidence="8">
    <location>
        <begin position="126"/>
        <end position="138"/>
    </location>
</feature>
<evidence type="ECO:0000256" key="3">
    <source>
        <dbReference type="ARBA" id="ARBA00022553"/>
    </source>
</evidence>
<evidence type="ECO:0000313" key="10">
    <source>
        <dbReference type="EMBL" id="KAH7435887.1"/>
    </source>
</evidence>
<dbReference type="EMBL" id="CM035411">
    <property type="protein sequence ID" value="KAH7435887.1"/>
    <property type="molecule type" value="Genomic_DNA"/>
</dbReference>
<dbReference type="GO" id="GO:0032783">
    <property type="term" value="C:super elongation complex"/>
    <property type="evidence" value="ECO:0007669"/>
    <property type="project" value="InterPro"/>
</dbReference>
<protein>
    <recommendedName>
        <fullName evidence="9">Transcription elongation factor Eaf N-terminal domain-containing protein</fullName>
    </recommendedName>
</protein>
<dbReference type="InterPro" id="IPR027093">
    <property type="entry name" value="EAF_fam"/>
</dbReference>
<name>A0A8T2UIE8_CERRI</name>
<dbReference type="AlphaFoldDB" id="A0A8T2UIE8"/>